<proteinExistence type="predicted"/>
<protein>
    <submittedName>
        <fullName evidence="1">T6SS effector amidase Tae4 family protein</fullName>
    </submittedName>
</protein>
<organism evidence="1 2">
    <name type="scientific">Massilia jejuensis</name>
    <dbReference type="NCBI Taxonomy" id="648894"/>
    <lineage>
        <taxon>Bacteria</taxon>
        <taxon>Pseudomonadati</taxon>
        <taxon>Pseudomonadota</taxon>
        <taxon>Betaproteobacteria</taxon>
        <taxon>Burkholderiales</taxon>
        <taxon>Oxalobacteraceae</taxon>
        <taxon>Telluria group</taxon>
        <taxon>Massilia</taxon>
    </lineage>
</organism>
<evidence type="ECO:0000313" key="2">
    <source>
        <dbReference type="Proteomes" id="UP001596031"/>
    </source>
</evidence>
<reference evidence="2" key="1">
    <citation type="journal article" date="2019" name="Int. J. Syst. Evol. Microbiol.">
        <title>The Global Catalogue of Microorganisms (GCM) 10K type strain sequencing project: providing services to taxonomists for standard genome sequencing and annotation.</title>
        <authorList>
            <consortium name="The Broad Institute Genomics Platform"/>
            <consortium name="The Broad Institute Genome Sequencing Center for Infectious Disease"/>
            <person name="Wu L."/>
            <person name="Ma J."/>
        </authorList>
    </citation>
    <scope>NUCLEOTIDE SEQUENCE [LARGE SCALE GENOMIC DNA]</scope>
    <source>
        <strain evidence="2">CCUG 38813</strain>
    </source>
</reference>
<dbReference type="RefSeq" id="WP_379719139.1">
    <property type="nucleotide sequence ID" value="NZ_JBHSMS010000026.1"/>
</dbReference>
<dbReference type="Pfam" id="PF14113">
    <property type="entry name" value="Tae4"/>
    <property type="match status" value="1"/>
</dbReference>
<comment type="caution">
    <text evidence="1">The sequence shown here is derived from an EMBL/GenBank/DDBJ whole genome shotgun (WGS) entry which is preliminary data.</text>
</comment>
<dbReference type="Gene3D" id="4.10.280.80">
    <property type="match status" value="1"/>
</dbReference>
<dbReference type="Proteomes" id="UP001596031">
    <property type="component" value="Unassembled WGS sequence"/>
</dbReference>
<accession>A0ABW0PEF3</accession>
<gene>
    <name evidence="1" type="ORF">ACFPOU_07770</name>
</gene>
<evidence type="ECO:0000313" key="1">
    <source>
        <dbReference type="EMBL" id="MFC5511021.1"/>
    </source>
</evidence>
<dbReference type="InterPro" id="IPR025562">
    <property type="entry name" value="Tae4"/>
</dbReference>
<sequence length="175" mass="19963">MALHNDEDEGEMKVPYAKLRMHFPDTASVPPEELYQWIGYPENVHNPNFQNTCAIRMSLALLGAGYPNPGKWPIKAGKYKGRFIETRQRALSAWLTKQVGAPEKYSSGQEAEQKIGARRGIVSFFHIYGTEARQGHIAIVAKDRWGQYTRCGNEIDGTPTGCYWLSREVWFWPMP</sequence>
<keyword evidence="2" id="KW-1185">Reference proteome</keyword>
<dbReference type="EMBL" id="JBHSMS010000026">
    <property type="protein sequence ID" value="MFC5511021.1"/>
    <property type="molecule type" value="Genomic_DNA"/>
</dbReference>
<dbReference type="Gene3D" id="3.90.1720.80">
    <property type="match status" value="1"/>
</dbReference>
<name>A0ABW0PEF3_9BURK</name>